<dbReference type="InterPro" id="IPR012318">
    <property type="entry name" value="HTH_CRP"/>
</dbReference>
<evidence type="ECO:0000313" key="2">
    <source>
        <dbReference type="EMBL" id="ARK32281.1"/>
    </source>
</evidence>
<gene>
    <name evidence="2" type="ORF">BkAM31D_21820</name>
</gene>
<dbReference type="Proteomes" id="UP000193006">
    <property type="component" value="Chromosome"/>
</dbReference>
<proteinExistence type="predicted"/>
<keyword evidence="3" id="KW-1185">Reference proteome</keyword>
<evidence type="ECO:0000259" key="1">
    <source>
        <dbReference type="Pfam" id="PF00325"/>
    </source>
</evidence>
<name>A0A1X9MKQ8_9BACI</name>
<organism evidence="2 3">
    <name type="scientific">Halalkalibacter krulwichiae</name>
    <dbReference type="NCBI Taxonomy" id="199441"/>
    <lineage>
        <taxon>Bacteria</taxon>
        <taxon>Bacillati</taxon>
        <taxon>Bacillota</taxon>
        <taxon>Bacilli</taxon>
        <taxon>Bacillales</taxon>
        <taxon>Bacillaceae</taxon>
        <taxon>Halalkalibacter</taxon>
    </lineage>
</organism>
<accession>A0A1X9MKQ8</accession>
<reference evidence="2 3" key="1">
    <citation type="submission" date="2017-04" db="EMBL/GenBank/DDBJ databases">
        <title>Bacillus krulwichiae AM31D Genome sequencing and assembly.</title>
        <authorList>
            <person name="Krulwich T.A."/>
            <person name="Anastor L."/>
            <person name="Ehrlich R."/>
            <person name="Ehrlich G.D."/>
            <person name="Janto B."/>
        </authorList>
    </citation>
    <scope>NUCLEOTIDE SEQUENCE [LARGE SCALE GENOMIC DNA]</scope>
    <source>
        <strain evidence="2 3">AM31D</strain>
    </source>
</reference>
<dbReference type="InterPro" id="IPR036388">
    <property type="entry name" value="WH-like_DNA-bd_sf"/>
</dbReference>
<dbReference type="Gene3D" id="1.10.10.10">
    <property type="entry name" value="Winged helix-like DNA-binding domain superfamily/Winged helix DNA-binding domain"/>
    <property type="match status" value="1"/>
</dbReference>
<dbReference type="InterPro" id="IPR036390">
    <property type="entry name" value="WH_DNA-bd_sf"/>
</dbReference>
<dbReference type="EMBL" id="CP020814">
    <property type="protein sequence ID" value="ARK32281.1"/>
    <property type="molecule type" value="Genomic_DNA"/>
</dbReference>
<dbReference type="GO" id="GO:0003677">
    <property type="term" value="F:DNA binding"/>
    <property type="evidence" value="ECO:0007669"/>
    <property type="project" value="InterPro"/>
</dbReference>
<feature type="domain" description="HTH crp-type" evidence="1">
    <location>
        <begin position="307"/>
        <end position="331"/>
    </location>
</feature>
<dbReference type="Pfam" id="PF00325">
    <property type="entry name" value="Crp"/>
    <property type="match status" value="1"/>
</dbReference>
<dbReference type="AlphaFoldDB" id="A0A1X9MKQ8"/>
<dbReference type="SUPFAM" id="SSF46785">
    <property type="entry name" value="Winged helix' DNA-binding domain"/>
    <property type="match status" value="1"/>
</dbReference>
<dbReference type="STRING" id="199441.BkAM31D_21820"/>
<dbReference type="KEGG" id="bkw:BkAM31D_21820"/>
<dbReference type="GO" id="GO:0006355">
    <property type="term" value="P:regulation of DNA-templated transcription"/>
    <property type="evidence" value="ECO:0007669"/>
    <property type="project" value="InterPro"/>
</dbReference>
<protein>
    <recommendedName>
        <fullName evidence="1">HTH crp-type domain-containing protein</fullName>
    </recommendedName>
</protein>
<sequence>MYQSFNEHALTLSLFWIQQHHQLPLERISIDLADRSYLANVLNDLQITVKPLHVIDYPMILEKRVEQFDLDEIEAFHTSLQNQGSTRLALTSVHAIYDRLTAKGIPCLKMLEPQKSIIDCLKEAKTIVQLEKRNRAQIAAGLVKIESLNDVSKSRSKQVGAIKDQLVQFAKTIQASIQIEEDNLKLFGTKGSIADATRQFQSFPVFTGEATKIQIGFGFGRTVKEAENHAEMALTYAKEAPYQQSVFIMTEEKRVIGPLNEDKKEHNTKTENEERQILAKTLQISTANVNKIIQFVNQRETSSFTSNDLADYLGVSRRTAERLLKKFATHGYLTTVGEEMPYTKGRPRAIFELKLSMHILKD</sequence>
<evidence type="ECO:0000313" key="3">
    <source>
        <dbReference type="Proteomes" id="UP000193006"/>
    </source>
</evidence>